<protein>
    <submittedName>
        <fullName evidence="1">Uncharacterized protein</fullName>
    </submittedName>
</protein>
<organism evidence="1 2">
    <name type="scientific">Gluconobacter wancherniae NBRC 103581</name>
    <dbReference type="NCBI Taxonomy" id="656744"/>
    <lineage>
        <taxon>Bacteria</taxon>
        <taxon>Pseudomonadati</taxon>
        <taxon>Pseudomonadota</taxon>
        <taxon>Alphaproteobacteria</taxon>
        <taxon>Acetobacterales</taxon>
        <taxon>Acetobacteraceae</taxon>
        <taxon>Gluconobacter</taxon>
    </lineage>
</organism>
<dbReference type="RefSeq" id="WP_146796424.1">
    <property type="nucleotide sequence ID" value="NZ_BARC01000008.1"/>
</dbReference>
<sequence>MLIQDIRKTAAELMVEYGEAALCIAADRAEFATDRRDFVRQKYWTDIYDIIRRLPDSKKQVSAALVDAN</sequence>
<keyword evidence="2" id="KW-1185">Reference proteome</keyword>
<comment type="caution">
    <text evidence="1">The sequence shown here is derived from an EMBL/GenBank/DDBJ whole genome shotgun (WGS) entry which is preliminary data.</text>
</comment>
<dbReference type="EMBL" id="BJUZ01000002">
    <property type="protein sequence ID" value="GEK93963.1"/>
    <property type="molecule type" value="Genomic_DNA"/>
</dbReference>
<evidence type="ECO:0000313" key="2">
    <source>
        <dbReference type="Proteomes" id="UP000321230"/>
    </source>
</evidence>
<name>A0A511B2T1_9PROT</name>
<reference evidence="1 2" key="1">
    <citation type="submission" date="2019-07" db="EMBL/GenBank/DDBJ databases">
        <title>Whole genome shotgun sequence of Gluconobacter wancherniae NBRC 103581.</title>
        <authorList>
            <person name="Hosoyama A."/>
            <person name="Uohara A."/>
            <person name="Ohji S."/>
            <person name="Ichikawa N."/>
        </authorList>
    </citation>
    <scope>NUCLEOTIDE SEQUENCE [LARGE SCALE GENOMIC DNA]</scope>
    <source>
        <strain evidence="1 2">NBRC 103581</strain>
    </source>
</reference>
<dbReference type="Proteomes" id="UP000321230">
    <property type="component" value="Unassembled WGS sequence"/>
</dbReference>
<proteinExistence type="predicted"/>
<dbReference type="AlphaFoldDB" id="A0A511B2T1"/>
<evidence type="ECO:0000313" key="1">
    <source>
        <dbReference type="EMBL" id="GEK93963.1"/>
    </source>
</evidence>
<gene>
    <name evidence="1" type="ORF">GWA01_17330</name>
</gene>
<accession>A0A511B2T1</accession>